<keyword evidence="2" id="KW-1185">Reference proteome</keyword>
<accession>A0A225WIG2</accession>
<dbReference type="Proteomes" id="UP000198211">
    <property type="component" value="Unassembled WGS sequence"/>
</dbReference>
<evidence type="ECO:0000313" key="2">
    <source>
        <dbReference type="Proteomes" id="UP000198211"/>
    </source>
</evidence>
<reference evidence="2" key="1">
    <citation type="submission" date="2017-03" db="EMBL/GenBank/DDBJ databases">
        <title>Phytopthora megakarya and P. palmivora, two closely related causual agents of cacao black pod achieved similar genome size and gene model numbers by different mechanisms.</title>
        <authorList>
            <person name="Ali S."/>
            <person name="Shao J."/>
            <person name="Larry D.J."/>
            <person name="Kronmiller B."/>
            <person name="Shen D."/>
            <person name="Strem M.D."/>
            <person name="Melnick R.L."/>
            <person name="Guiltinan M.J."/>
            <person name="Tyler B.M."/>
            <person name="Meinhardt L.W."/>
            <person name="Bailey B.A."/>
        </authorList>
    </citation>
    <scope>NUCLEOTIDE SEQUENCE [LARGE SCALE GENOMIC DNA]</scope>
    <source>
        <strain evidence="2">zdho120</strain>
    </source>
</reference>
<dbReference type="AlphaFoldDB" id="A0A225WIG2"/>
<dbReference type="EMBL" id="NBNE01000743">
    <property type="protein sequence ID" value="OWZ17503.1"/>
    <property type="molecule type" value="Genomic_DNA"/>
</dbReference>
<name>A0A225WIG2_9STRA</name>
<organism evidence="1 2">
    <name type="scientific">Phytophthora megakarya</name>
    <dbReference type="NCBI Taxonomy" id="4795"/>
    <lineage>
        <taxon>Eukaryota</taxon>
        <taxon>Sar</taxon>
        <taxon>Stramenopiles</taxon>
        <taxon>Oomycota</taxon>
        <taxon>Peronosporomycetes</taxon>
        <taxon>Peronosporales</taxon>
        <taxon>Peronosporaceae</taxon>
        <taxon>Phytophthora</taxon>
    </lineage>
</organism>
<comment type="caution">
    <text evidence="1">The sequence shown here is derived from an EMBL/GenBank/DDBJ whole genome shotgun (WGS) entry which is preliminary data.</text>
</comment>
<evidence type="ECO:0000313" key="1">
    <source>
        <dbReference type="EMBL" id="OWZ17503.1"/>
    </source>
</evidence>
<protein>
    <submittedName>
        <fullName evidence="1">Uncharacterized protein</fullName>
    </submittedName>
</protein>
<sequence>MMANNSPGFATPLASCKMTFSVAPGSLATDTRNAKFCHSKVTRFRNTIGIMQNDFFGYARLISNRHSQRQVLPF</sequence>
<proteinExistence type="predicted"/>
<gene>
    <name evidence="1" type="ORF">PHMEG_0008541</name>
</gene>